<feature type="transmembrane region" description="Helical" evidence="1">
    <location>
        <begin position="39"/>
        <end position="61"/>
    </location>
</feature>
<keyword evidence="1" id="KW-0472">Membrane</keyword>
<organism evidence="2 3">
    <name type="scientific">Pedobacter panaciterrae</name>
    <dbReference type="NCBI Taxonomy" id="363849"/>
    <lineage>
        <taxon>Bacteria</taxon>
        <taxon>Pseudomonadati</taxon>
        <taxon>Bacteroidota</taxon>
        <taxon>Sphingobacteriia</taxon>
        <taxon>Sphingobacteriales</taxon>
        <taxon>Sphingobacteriaceae</taxon>
        <taxon>Pedobacter</taxon>
    </lineage>
</organism>
<feature type="transmembrane region" description="Helical" evidence="1">
    <location>
        <begin position="6"/>
        <end position="27"/>
    </location>
</feature>
<evidence type="ECO:0008006" key="4">
    <source>
        <dbReference type="Google" id="ProtNLM"/>
    </source>
</evidence>
<keyword evidence="1" id="KW-0812">Transmembrane</keyword>
<sequence>MIALLLLYWAAVAIIFIVGIIMMIVATANNKPVKPGLRLVILSVILLVIGAGACAIMLSGLGGMH</sequence>
<name>A0ABU8NSN4_9SPHI</name>
<dbReference type="EMBL" id="JBBEUB010000006">
    <property type="protein sequence ID" value="MEJ2904203.1"/>
    <property type="molecule type" value="Genomic_DNA"/>
</dbReference>
<evidence type="ECO:0000256" key="1">
    <source>
        <dbReference type="SAM" id="Phobius"/>
    </source>
</evidence>
<dbReference type="Proteomes" id="UP001378956">
    <property type="component" value="Unassembled WGS sequence"/>
</dbReference>
<evidence type="ECO:0000313" key="2">
    <source>
        <dbReference type="EMBL" id="MEJ2904203.1"/>
    </source>
</evidence>
<reference evidence="2 3" key="1">
    <citation type="submission" date="2024-03" db="EMBL/GenBank/DDBJ databases">
        <title>Sequence of Lycoming College Course Isolates.</title>
        <authorList>
            <person name="Plotts O."/>
            <person name="Newman J."/>
        </authorList>
    </citation>
    <scope>NUCLEOTIDE SEQUENCE [LARGE SCALE GENOMIC DNA]</scope>
    <source>
        <strain evidence="2 3">CJB-3</strain>
    </source>
</reference>
<keyword evidence="3" id="KW-1185">Reference proteome</keyword>
<accession>A0ABU8NSN4</accession>
<evidence type="ECO:0000313" key="3">
    <source>
        <dbReference type="Proteomes" id="UP001378956"/>
    </source>
</evidence>
<proteinExistence type="predicted"/>
<dbReference type="RefSeq" id="WP_048907319.1">
    <property type="nucleotide sequence ID" value="NZ_CBFGNQ010000031.1"/>
</dbReference>
<protein>
    <recommendedName>
        <fullName evidence="4">Phospholipase D-like protein</fullName>
    </recommendedName>
</protein>
<gene>
    <name evidence="2" type="ORF">WAE58_17310</name>
</gene>
<keyword evidence="1" id="KW-1133">Transmembrane helix</keyword>
<comment type="caution">
    <text evidence="2">The sequence shown here is derived from an EMBL/GenBank/DDBJ whole genome shotgun (WGS) entry which is preliminary data.</text>
</comment>